<name>A0A3B0UQ86_9ZZZZ</name>
<evidence type="ECO:0000256" key="6">
    <source>
        <dbReference type="ARBA" id="ARBA00023136"/>
    </source>
</evidence>
<evidence type="ECO:0000256" key="1">
    <source>
        <dbReference type="ARBA" id="ARBA00004651"/>
    </source>
</evidence>
<evidence type="ECO:0000313" key="8">
    <source>
        <dbReference type="EMBL" id="VAW22294.1"/>
    </source>
</evidence>
<feature type="transmembrane region" description="Helical" evidence="7">
    <location>
        <begin position="183"/>
        <end position="209"/>
    </location>
</feature>
<proteinExistence type="predicted"/>
<reference evidence="8" key="1">
    <citation type="submission" date="2018-06" db="EMBL/GenBank/DDBJ databases">
        <authorList>
            <person name="Zhirakovskaya E."/>
        </authorList>
    </citation>
    <scope>NUCLEOTIDE SEQUENCE</scope>
</reference>
<organism evidence="8">
    <name type="scientific">hydrothermal vent metagenome</name>
    <dbReference type="NCBI Taxonomy" id="652676"/>
    <lineage>
        <taxon>unclassified sequences</taxon>
        <taxon>metagenomes</taxon>
        <taxon>ecological metagenomes</taxon>
    </lineage>
</organism>
<keyword evidence="2" id="KW-0813">Transport</keyword>
<feature type="transmembrane region" description="Helical" evidence="7">
    <location>
        <begin position="15"/>
        <end position="35"/>
    </location>
</feature>
<accession>A0A3B0UQ86</accession>
<dbReference type="AlphaFoldDB" id="A0A3B0UQ86"/>
<dbReference type="EMBL" id="UOEQ01000408">
    <property type="protein sequence ID" value="VAW22294.1"/>
    <property type="molecule type" value="Genomic_DNA"/>
</dbReference>
<dbReference type="InterPro" id="IPR052017">
    <property type="entry name" value="TSUP"/>
</dbReference>
<keyword evidence="4 7" id="KW-0812">Transmembrane</keyword>
<evidence type="ECO:0000256" key="4">
    <source>
        <dbReference type="ARBA" id="ARBA00022692"/>
    </source>
</evidence>
<evidence type="ECO:0000256" key="3">
    <source>
        <dbReference type="ARBA" id="ARBA00022475"/>
    </source>
</evidence>
<gene>
    <name evidence="8" type="ORF">MNBD_ALPHA11-2039</name>
</gene>
<dbReference type="PANTHER" id="PTHR30269:SF37">
    <property type="entry name" value="MEMBRANE TRANSPORTER PROTEIN"/>
    <property type="match status" value="1"/>
</dbReference>
<evidence type="ECO:0000256" key="5">
    <source>
        <dbReference type="ARBA" id="ARBA00022989"/>
    </source>
</evidence>
<feature type="transmembrane region" description="Helical" evidence="7">
    <location>
        <begin position="42"/>
        <end position="63"/>
    </location>
</feature>
<keyword evidence="3" id="KW-1003">Cell membrane</keyword>
<feature type="transmembrane region" description="Helical" evidence="7">
    <location>
        <begin position="229"/>
        <end position="246"/>
    </location>
</feature>
<dbReference type="InterPro" id="IPR002781">
    <property type="entry name" value="TM_pro_TauE-like"/>
</dbReference>
<sequence length="253" mass="27181">MPDFISIFIAPGLDAYSTVFLIVLSAFTSAITASFGLGGGSLLIAVMSLLLPAIIVVPVHGAVQLGSNGGRAILRRSYIQWQFVGWFVLGSALGALLGVRVATIIPDNWFKGAIALFLLYSVWAPKPKIAGRGAISTTIAGIFTSAVGMIVGISGPLVMTFLRHLSDRRQIVGTHAFLMTSQNLFKFFAFALFGFAFWNYLPLILAMVVSGFLGTYAGGLFLDKIPETLFRIGFRVLLTIIAIDLFRRAILGA</sequence>
<dbReference type="PANTHER" id="PTHR30269">
    <property type="entry name" value="TRANSMEMBRANE PROTEIN YFCA"/>
    <property type="match status" value="1"/>
</dbReference>
<feature type="transmembrane region" description="Helical" evidence="7">
    <location>
        <begin position="109"/>
        <end position="126"/>
    </location>
</feature>
<dbReference type="GO" id="GO:0005886">
    <property type="term" value="C:plasma membrane"/>
    <property type="evidence" value="ECO:0007669"/>
    <property type="project" value="UniProtKB-SubCell"/>
</dbReference>
<evidence type="ECO:0008006" key="9">
    <source>
        <dbReference type="Google" id="ProtNLM"/>
    </source>
</evidence>
<comment type="subcellular location">
    <subcellularLocation>
        <location evidence="1">Cell membrane</location>
        <topology evidence="1">Multi-pass membrane protein</topology>
    </subcellularLocation>
</comment>
<dbReference type="Pfam" id="PF01925">
    <property type="entry name" value="TauE"/>
    <property type="match status" value="1"/>
</dbReference>
<keyword evidence="6 7" id="KW-0472">Membrane</keyword>
<evidence type="ECO:0000256" key="2">
    <source>
        <dbReference type="ARBA" id="ARBA00022448"/>
    </source>
</evidence>
<evidence type="ECO:0000256" key="7">
    <source>
        <dbReference type="SAM" id="Phobius"/>
    </source>
</evidence>
<feature type="transmembrane region" description="Helical" evidence="7">
    <location>
        <begin position="138"/>
        <end position="162"/>
    </location>
</feature>
<feature type="transmembrane region" description="Helical" evidence="7">
    <location>
        <begin position="83"/>
        <end position="102"/>
    </location>
</feature>
<keyword evidence="5 7" id="KW-1133">Transmembrane helix</keyword>
<protein>
    <recommendedName>
        <fullName evidence="9">Membrane transporter protein</fullName>
    </recommendedName>
</protein>